<evidence type="ECO:0000256" key="1">
    <source>
        <dbReference type="ARBA" id="ARBA00009437"/>
    </source>
</evidence>
<comment type="similarity">
    <text evidence="1">Belongs to the LysR transcriptional regulatory family.</text>
</comment>
<evidence type="ECO:0000259" key="5">
    <source>
        <dbReference type="PROSITE" id="PS50931"/>
    </source>
</evidence>
<dbReference type="Proteomes" id="UP000198623">
    <property type="component" value="Unassembled WGS sequence"/>
</dbReference>
<dbReference type="PANTHER" id="PTHR30419">
    <property type="entry name" value="HTH-TYPE TRANSCRIPTIONAL REGULATOR YBHD"/>
    <property type="match status" value="1"/>
</dbReference>
<proteinExistence type="inferred from homology"/>
<evidence type="ECO:0000313" key="6">
    <source>
        <dbReference type="EMBL" id="SFG58709.1"/>
    </source>
</evidence>
<name>A0A1I2T3N7_9GAMM</name>
<dbReference type="Gene3D" id="1.10.10.10">
    <property type="entry name" value="Winged helix-like DNA-binding domain superfamily/Winged helix DNA-binding domain"/>
    <property type="match status" value="1"/>
</dbReference>
<dbReference type="Pfam" id="PF03466">
    <property type="entry name" value="LysR_substrate"/>
    <property type="match status" value="1"/>
</dbReference>
<keyword evidence="3" id="KW-0238">DNA-binding</keyword>
<dbReference type="InterPro" id="IPR005119">
    <property type="entry name" value="LysR_subst-bd"/>
</dbReference>
<keyword evidence="4" id="KW-0804">Transcription</keyword>
<feature type="domain" description="HTH lysR-type" evidence="5">
    <location>
        <begin position="3"/>
        <end position="60"/>
    </location>
</feature>
<dbReference type="CDD" id="cd08440">
    <property type="entry name" value="PBP2_LTTR_like_4"/>
    <property type="match status" value="1"/>
</dbReference>
<dbReference type="EMBL" id="FOOU01000009">
    <property type="protein sequence ID" value="SFG58709.1"/>
    <property type="molecule type" value="Genomic_DNA"/>
</dbReference>
<evidence type="ECO:0000256" key="2">
    <source>
        <dbReference type="ARBA" id="ARBA00023015"/>
    </source>
</evidence>
<dbReference type="GO" id="GO:0005829">
    <property type="term" value="C:cytosol"/>
    <property type="evidence" value="ECO:0007669"/>
    <property type="project" value="TreeGrafter"/>
</dbReference>
<protein>
    <submittedName>
        <fullName evidence="6">LysR family transcriptional regulator, carnitine catabolism transcriptional activator</fullName>
    </submittedName>
</protein>
<organism evidence="6 7">
    <name type="scientific">Neptunomonas qingdaonensis</name>
    <dbReference type="NCBI Taxonomy" id="1045558"/>
    <lineage>
        <taxon>Bacteria</taxon>
        <taxon>Pseudomonadati</taxon>
        <taxon>Pseudomonadota</taxon>
        <taxon>Gammaproteobacteria</taxon>
        <taxon>Oceanospirillales</taxon>
        <taxon>Oceanospirillaceae</taxon>
        <taxon>Neptunomonas</taxon>
    </lineage>
</organism>
<dbReference type="Pfam" id="PF00126">
    <property type="entry name" value="HTH_1"/>
    <property type="match status" value="1"/>
</dbReference>
<dbReference type="FunFam" id="1.10.10.10:FF:000001">
    <property type="entry name" value="LysR family transcriptional regulator"/>
    <property type="match status" value="1"/>
</dbReference>
<evidence type="ECO:0000313" key="7">
    <source>
        <dbReference type="Proteomes" id="UP000198623"/>
    </source>
</evidence>
<dbReference type="InterPro" id="IPR036390">
    <property type="entry name" value="WH_DNA-bd_sf"/>
</dbReference>
<dbReference type="GO" id="GO:0003677">
    <property type="term" value="F:DNA binding"/>
    <property type="evidence" value="ECO:0007669"/>
    <property type="project" value="UniProtKB-KW"/>
</dbReference>
<dbReference type="InterPro" id="IPR050950">
    <property type="entry name" value="HTH-type_LysR_regulators"/>
</dbReference>
<dbReference type="InterPro" id="IPR000847">
    <property type="entry name" value="LysR_HTH_N"/>
</dbReference>
<evidence type="ECO:0000256" key="4">
    <source>
        <dbReference type="ARBA" id="ARBA00023163"/>
    </source>
</evidence>
<dbReference type="AlphaFoldDB" id="A0A1I2T3N7"/>
<dbReference type="STRING" id="1045558.SAMN05216175_10939"/>
<dbReference type="PRINTS" id="PR00039">
    <property type="entry name" value="HTHLYSR"/>
</dbReference>
<dbReference type="SUPFAM" id="SSF46785">
    <property type="entry name" value="Winged helix' DNA-binding domain"/>
    <property type="match status" value="1"/>
</dbReference>
<dbReference type="RefSeq" id="WP_232349115.1">
    <property type="nucleotide sequence ID" value="NZ_FOOU01000009.1"/>
</dbReference>
<gene>
    <name evidence="6" type="ORF">SAMN05216175_10939</name>
</gene>
<dbReference type="InterPro" id="IPR036388">
    <property type="entry name" value="WH-like_DNA-bd_sf"/>
</dbReference>
<keyword evidence="2" id="KW-0805">Transcription regulation</keyword>
<sequence length="294" mass="32551">MNISIKQLRAFVAVVKTRSFTEACALVHLSQPALSVAIKNLEEGLGGPLLSRTTRTLSLTPEGEAFYPRAQRLLADLDEACDEMHSRFSLFRGKVAIASMPSFASNQLPTAIRNFRDKYPHINMTVHDVIAEDVVDMVRDGRVEVGVSFDPGDTEDLLFHSLFDDRFIAVLPQQHALLSQTIVQWEALLQDDFIILQRPSNIRLLVDRMLEKQGMTIVPQFETHQLATIGRMVATGLGVSVVPSLCLGQMTELGAVCRPLEAPVISRQVGVITRRRYPLSAAAKGLVDVLLTTY</sequence>
<accession>A0A1I2T3N7</accession>
<dbReference type="GO" id="GO:0003700">
    <property type="term" value="F:DNA-binding transcription factor activity"/>
    <property type="evidence" value="ECO:0007669"/>
    <property type="project" value="InterPro"/>
</dbReference>
<dbReference type="SUPFAM" id="SSF53850">
    <property type="entry name" value="Periplasmic binding protein-like II"/>
    <property type="match status" value="1"/>
</dbReference>
<dbReference type="Gene3D" id="3.40.190.10">
    <property type="entry name" value="Periplasmic binding protein-like II"/>
    <property type="match status" value="2"/>
</dbReference>
<dbReference type="PROSITE" id="PS50931">
    <property type="entry name" value="HTH_LYSR"/>
    <property type="match status" value="1"/>
</dbReference>
<evidence type="ECO:0000256" key="3">
    <source>
        <dbReference type="ARBA" id="ARBA00023125"/>
    </source>
</evidence>
<reference evidence="7" key="1">
    <citation type="submission" date="2016-10" db="EMBL/GenBank/DDBJ databases">
        <authorList>
            <person name="Varghese N."/>
            <person name="Submissions S."/>
        </authorList>
    </citation>
    <scope>NUCLEOTIDE SEQUENCE [LARGE SCALE GENOMIC DNA]</scope>
    <source>
        <strain evidence="7">CGMCC 1.10971</strain>
    </source>
</reference>
<keyword evidence="7" id="KW-1185">Reference proteome</keyword>
<dbReference type="PANTHER" id="PTHR30419:SF30">
    <property type="entry name" value="LYSR FAMILY TRANSCRIPTIONAL REGULATOR"/>
    <property type="match status" value="1"/>
</dbReference>